<reference evidence="2" key="1">
    <citation type="journal article" date="2020" name="Nature">
        <title>Giant virus diversity and host interactions through global metagenomics.</title>
        <authorList>
            <person name="Schulz F."/>
            <person name="Roux S."/>
            <person name="Paez-Espino D."/>
            <person name="Jungbluth S."/>
            <person name="Walsh D.A."/>
            <person name="Denef V.J."/>
            <person name="McMahon K.D."/>
            <person name="Konstantinidis K.T."/>
            <person name="Eloe-Fadrosh E.A."/>
            <person name="Kyrpides N.C."/>
            <person name="Woyke T."/>
        </authorList>
    </citation>
    <scope>NUCLEOTIDE SEQUENCE</scope>
    <source>
        <strain evidence="2">GVMAG-M-3300023184-168</strain>
    </source>
</reference>
<organism evidence="2">
    <name type="scientific">viral metagenome</name>
    <dbReference type="NCBI Taxonomy" id="1070528"/>
    <lineage>
        <taxon>unclassified sequences</taxon>
        <taxon>metagenomes</taxon>
        <taxon>organismal metagenomes</taxon>
    </lineage>
</organism>
<proteinExistence type="predicted"/>
<dbReference type="EMBL" id="MN740012">
    <property type="protein sequence ID" value="QHT83849.1"/>
    <property type="molecule type" value="Genomic_DNA"/>
</dbReference>
<dbReference type="PROSITE" id="PS50206">
    <property type="entry name" value="RHODANESE_3"/>
    <property type="match status" value="1"/>
</dbReference>
<feature type="domain" description="Rhodanese" evidence="1">
    <location>
        <begin position="68"/>
        <end position="114"/>
    </location>
</feature>
<accession>A0A6C0HTK0</accession>
<evidence type="ECO:0000313" key="2">
    <source>
        <dbReference type="EMBL" id="QHT83849.1"/>
    </source>
</evidence>
<dbReference type="InterPro" id="IPR036873">
    <property type="entry name" value="Rhodanese-like_dom_sf"/>
</dbReference>
<name>A0A6C0HTK0_9ZZZZ</name>
<protein>
    <recommendedName>
        <fullName evidence="1">Rhodanese domain-containing protein</fullName>
    </recommendedName>
</protein>
<dbReference type="SUPFAM" id="SSF52821">
    <property type="entry name" value="Rhodanese/Cell cycle control phosphatase"/>
    <property type="match status" value="1"/>
</dbReference>
<dbReference type="CDD" id="cd00158">
    <property type="entry name" value="RHOD"/>
    <property type="match status" value="1"/>
</dbReference>
<evidence type="ECO:0000259" key="1">
    <source>
        <dbReference type="PROSITE" id="PS50206"/>
    </source>
</evidence>
<dbReference type="InterPro" id="IPR001763">
    <property type="entry name" value="Rhodanese-like_dom"/>
</dbReference>
<dbReference type="Gene3D" id="3.40.250.10">
    <property type="entry name" value="Rhodanese-like domain"/>
    <property type="match status" value="1"/>
</dbReference>
<dbReference type="AlphaFoldDB" id="A0A6C0HTK0"/>
<sequence length="137" mass="16146">MENIFNGIFKKKIEYAHFEDVQIAMKKKDYLIINTLSNREQDCLIKNTISYEEEESIINELLLPFQKNEKKIIVYGKNCCDESADKKTAQLLSLGFKEVFLYKGGLFEWLLLQDIYGNDEFPTTKKVLDLLKYRSKE</sequence>
<dbReference type="Pfam" id="PF00581">
    <property type="entry name" value="Rhodanese"/>
    <property type="match status" value="1"/>
</dbReference>